<reference evidence="1 2" key="1">
    <citation type="submission" date="2020-11" db="EMBL/GenBank/DDBJ databases">
        <title>genome sequence of strain KACC 18849.</title>
        <authorList>
            <person name="Gao J."/>
            <person name="Zhang X."/>
        </authorList>
    </citation>
    <scope>NUCLEOTIDE SEQUENCE [LARGE SCALE GENOMIC DNA]</scope>
    <source>
        <strain evidence="1 2">KACC 18849</strain>
    </source>
</reference>
<evidence type="ECO:0000313" key="2">
    <source>
        <dbReference type="Proteomes" id="UP000639859"/>
    </source>
</evidence>
<dbReference type="PANTHER" id="PTHR33973">
    <property type="entry name" value="OS07G0153300 PROTEIN"/>
    <property type="match status" value="1"/>
</dbReference>
<dbReference type="EMBL" id="JADWOX010000011">
    <property type="protein sequence ID" value="MBI1685127.1"/>
    <property type="molecule type" value="Genomic_DNA"/>
</dbReference>
<organism evidence="1 2">
    <name type="scientific">Caulobacter hibisci</name>
    <dbReference type="NCBI Taxonomy" id="2035993"/>
    <lineage>
        <taxon>Bacteria</taxon>
        <taxon>Pseudomonadati</taxon>
        <taxon>Pseudomonadota</taxon>
        <taxon>Alphaproteobacteria</taxon>
        <taxon>Caulobacterales</taxon>
        <taxon>Caulobacteraceae</taxon>
        <taxon>Caulobacter</taxon>
    </lineage>
</organism>
<accession>A0ABS0SZS0</accession>
<keyword evidence="2" id="KW-1185">Reference proteome</keyword>
<protein>
    <submittedName>
        <fullName evidence="1">DUF1365 family protein</fullName>
    </submittedName>
</protein>
<evidence type="ECO:0000313" key="1">
    <source>
        <dbReference type="EMBL" id="MBI1685127.1"/>
    </source>
</evidence>
<dbReference type="RefSeq" id="WP_198577040.1">
    <property type="nucleotide sequence ID" value="NZ_JADWOX010000011.1"/>
</dbReference>
<gene>
    <name evidence="1" type="ORF">I4Q42_15760</name>
</gene>
<name>A0ABS0SZS0_9CAUL</name>
<sequence length="261" mass="29569">MTLRSALYSGLVVHDRARPRRHRLSYRIFMLLLDLDEIEAAGRRLRLFSHNGPNLLSYHDRDHAGRRREPVKPQIEALLEAHGLLQPGGRIAALCMPRLLNHGFNPLAVYFHHDRDDRLAAVVYAVSNTFGERRDYVLPAEAREDGVVVQGCDKTFYVSPFLPMDLRYAFALVPPREAVRIGIDVHDDEGRVLAASFTGRREPLTDAALLRAALTHPWQVIGVLAAIHWEAVRILLKGFRFFPNPRLALKKARRESPAPTA</sequence>
<dbReference type="PANTHER" id="PTHR33973:SF4">
    <property type="entry name" value="OS07G0153300 PROTEIN"/>
    <property type="match status" value="1"/>
</dbReference>
<dbReference type="Pfam" id="PF07103">
    <property type="entry name" value="DUF1365"/>
    <property type="match status" value="1"/>
</dbReference>
<dbReference type="InterPro" id="IPR010775">
    <property type="entry name" value="DUF1365"/>
</dbReference>
<comment type="caution">
    <text evidence="1">The sequence shown here is derived from an EMBL/GenBank/DDBJ whole genome shotgun (WGS) entry which is preliminary data.</text>
</comment>
<dbReference type="Proteomes" id="UP000639859">
    <property type="component" value="Unassembled WGS sequence"/>
</dbReference>
<proteinExistence type="predicted"/>